<evidence type="ECO:0000313" key="5">
    <source>
        <dbReference type="Proteomes" id="UP001152888"/>
    </source>
</evidence>
<dbReference type="Pfam" id="PF20146">
    <property type="entry name" value="NRF"/>
    <property type="match status" value="1"/>
</dbReference>
<gene>
    <name evidence="4" type="ORF">ACAOBT_LOCUS33422</name>
</gene>
<keyword evidence="2" id="KW-0732">Signal</keyword>
<dbReference type="InterPro" id="IPR006621">
    <property type="entry name" value="Nose-resist-to-fluoxetine_N"/>
</dbReference>
<evidence type="ECO:0000256" key="1">
    <source>
        <dbReference type="SAM" id="Phobius"/>
    </source>
</evidence>
<dbReference type="GO" id="GO:0016747">
    <property type="term" value="F:acyltransferase activity, transferring groups other than amino-acyl groups"/>
    <property type="evidence" value="ECO:0007669"/>
    <property type="project" value="InterPro"/>
</dbReference>
<feature type="transmembrane region" description="Helical" evidence="1">
    <location>
        <begin position="418"/>
        <end position="439"/>
    </location>
</feature>
<feature type="transmembrane region" description="Helical" evidence="1">
    <location>
        <begin position="180"/>
        <end position="200"/>
    </location>
</feature>
<dbReference type="AlphaFoldDB" id="A0A9P0Q7R6"/>
<evidence type="ECO:0000259" key="3">
    <source>
        <dbReference type="SMART" id="SM00703"/>
    </source>
</evidence>
<feature type="domain" description="Nose resistant-to-fluoxetine protein N-terminal" evidence="3">
    <location>
        <begin position="33"/>
        <end position="172"/>
    </location>
</feature>
<dbReference type="PROSITE" id="PS51257">
    <property type="entry name" value="PROKAR_LIPOPROTEIN"/>
    <property type="match status" value="1"/>
</dbReference>
<feature type="transmembrane region" description="Helical" evidence="1">
    <location>
        <begin position="573"/>
        <end position="591"/>
    </location>
</feature>
<dbReference type="InterPro" id="IPR002656">
    <property type="entry name" value="Acyl_transf_3_dom"/>
</dbReference>
<feature type="chain" id="PRO_5040438890" description="Nose resistant-to-fluoxetine protein N-terminal domain-containing protein" evidence="2">
    <location>
        <begin position="19"/>
        <end position="643"/>
    </location>
</feature>
<feature type="transmembrane region" description="Helical" evidence="1">
    <location>
        <begin position="327"/>
        <end position="348"/>
    </location>
</feature>
<dbReference type="Pfam" id="PF01757">
    <property type="entry name" value="Acyl_transf_3"/>
    <property type="match status" value="1"/>
</dbReference>
<evidence type="ECO:0000256" key="2">
    <source>
        <dbReference type="SAM" id="SignalP"/>
    </source>
</evidence>
<sequence>MKVVILLVILFGSGSCNWEDLFKEALKDVGTFPSPCQKAMLRMLGDLIPPKLDDLWALKMIDSASKFPSGLLTGNFGNMGNFKECLDIVSKDGSIKGKYCSKSGLPSSLTDGITDKTLNKITLFQGKMSQPIVQAKTGLGFPIAVCLPHQCSTEEINKMIKIFEWSSFQCITKEDIERPLSTGAIIFIVIISLIGLLMLASTSYDLYCRHIEKKPIPLLLAYSVYTNGKKILETKPSELSCVNGIKVFSMIWVVYGHTFCALCMSPLVNFFDAVSYINSLKGMVVHAGVFAVDTFFCLSGLLLTYTTMKALHKTNKFNILTFYLHRYMRLTPALIILVFSTVTILEFLGSGPHWNMGVQFFTDTCNKHWWSSLLYIQNYVHSDSMCLTHTWYLSVDFQLYVLSPIILIPLWKYPKYGLGILIAAILASFVVLSVIVYHYEIPALMISPLMLTKTTDYSEKYYLKTHTRATPYLIGICAGYILYKVKSNEVPFPRLPKIVILSLWGAFLAIMLGLVFAGHDTLLGFEYKALDNVLYLTFVRPVWAICICWVTLACTCGYGGIINTFLSHPSLQVLSKFSYSLYLVHLNVILIKTFSHKSGIYFSDVNFLYEFWGHFGMSTMLAVVWVLAFESPIIAMEKHILRR</sequence>
<feature type="transmembrane region" description="Helical" evidence="1">
    <location>
        <begin position="498"/>
        <end position="518"/>
    </location>
</feature>
<accession>A0A9P0Q7R6</accession>
<feature type="transmembrane region" description="Helical" evidence="1">
    <location>
        <begin position="283"/>
        <end position="306"/>
    </location>
</feature>
<keyword evidence="1" id="KW-1133">Transmembrane helix</keyword>
<organism evidence="4 5">
    <name type="scientific">Acanthoscelides obtectus</name>
    <name type="common">Bean weevil</name>
    <name type="synonym">Bruchus obtectus</name>
    <dbReference type="NCBI Taxonomy" id="200917"/>
    <lineage>
        <taxon>Eukaryota</taxon>
        <taxon>Metazoa</taxon>
        <taxon>Ecdysozoa</taxon>
        <taxon>Arthropoda</taxon>
        <taxon>Hexapoda</taxon>
        <taxon>Insecta</taxon>
        <taxon>Pterygota</taxon>
        <taxon>Neoptera</taxon>
        <taxon>Endopterygota</taxon>
        <taxon>Coleoptera</taxon>
        <taxon>Polyphaga</taxon>
        <taxon>Cucujiformia</taxon>
        <taxon>Chrysomeloidea</taxon>
        <taxon>Chrysomelidae</taxon>
        <taxon>Bruchinae</taxon>
        <taxon>Bruchini</taxon>
        <taxon>Acanthoscelides</taxon>
    </lineage>
</organism>
<dbReference type="Proteomes" id="UP001152888">
    <property type="component" value="Unassembled WGS sequence"/>
</dbReference>
<feature type="transmembrane region" description="Helical" evidence="1">
    <location>
        <begin position="611"/>
        <end position="635"/>
    </location>
</feature>
<keyword evidence="1" id="KW-0472">Membrane</keyword>
<evidence type="ECO:0000313" key="4">
    <source>
        <dbReference type="EMBL" id="CAH2013354.1"/>
    </source>
</evidence>
<reference evidence="4" key="1">
    <citation type="submission" date="2022-03" db="EMBL/GenBank/DDBJ databases">
        <authorList>
            <person name="Sayadi A."/>
        </authorList>
    </citation>
    <scope>NUCLEOTIDE SEQUENCE</scope>
</reference>
<feature type="transmembrane region" description="Helical" evidence="1">
    <location>
        <begin position="538"/>
        <end position="561"/>
    </location>
</feature>
<keyword evidence="5" id="KW-1185">Reference proteome</keyword>
<proteinExistence type="predicted"/>
<keyword evidence="1" id="KW-0812">Transmembrane</keyword>
<dbReference type="PANTHER" id="PTHR11161:SF0">
    <property type="entry name" value="O-ACYLTRANSFERASE LIKE PROTEIN"/>
    <property type="match status" value="1"/>
</dbReference>
<dbReference type="InterPro" id="IPR052728">
    <property type="entry name" value="O2_lipid_transport_reg"/>
</dbReference>
<feature type="transmembrane region" description="Helical" evidence="1">
    <location>
        <begin position="391"/>
        <end position="411"/>
    </location>
</feature>
<dbReference type="EMBL" id="CAKOFQ010008316">
    <property type="protein sequence ID" value="CAH2013354.1"/>
    <property type="molecule type" value="Genomic_DNA"/>
</dbReference>
<feature type="transmembrane region" description="Helical" evidence="1">
    <location>
        <begin position="469"/>
        <end position="486"/>
    </location>
</feature>
<protein>
    <recommendedName>
        <fullName evidence="3">Nose resistant-to-fluoxetine protein N-terminal domain-containing protein</fullName>
    </recommendedName>
</protein>
<feature type="signal peptide" evidence="2">
    <location>
        <begin position="1"/>
        <end position="18"/>
    </location>
</feature>
<name>A0A9P0Q7R6_ACAOB</name>
<dbReference type="SMART" id="SM00703">
    <property type="entry name" value="NRF"/>
    <property type="match status" value="1"/>
</dbReference>
<dbReference type="PANTHER" id="PTHR11161">
    <property type="entry name" value="O-ACYLTRANSFERASE"/>
    <property type="match status" value="1"/>
</dbReference>
<feature type="transmembrane region" description="Helical" evidence="1">
    <location>
        <begin position="247"/>
        <end position="271"/>
    </location>
</feature>
<dbReference type="OrthoDB" id="118951at2759"/>
<comment type="caution">
    <text evidence="4">The sequence shown here is derived from an EMBL/GenBank/DDBJ whole genome shotgun (WGS) entry which is preliminary data.</text>
</comment>